<keyword evidence="6" id="KW-0347">Helicase</keyword>
<feature type="domain" description="SecA family profile" evidence="5">
    <location>
        <begin position="1"/>
        <end position="248"/>
    </location>
</feature>
<dbReference type="GO" id="GO:0004386">
    <property type="term" value="F:helicase activity"/>
    <property type="evidence" value="ECO:0007669"/>
    <property type="project" value="UniProtKB-KW"/>
</dbReference>
<dbReference type="PROSITE" id="PS51192">
    <property type="entry name" value="HELICASE_ATP_BIND_1"/>
    <property type="match status" value="1"/>
</dbReference>
<name>A0A6S6TIA1_9BACT</name>
<feature type="domain" description="Helicase ATP-binding" evidence="4">
    <location>
        <begin position="83"/>
        <end position="242"/>
    </location>
</feature>
<dbReference type="PRINTS" id="PR00906">
    <property type="entry name" value="SECA"/>
</dbReference>
<keyword evidence="1" id="KW-0472">Membrane</keyword>
<keyword evidence="6" id="KW-0067">ATP-binding</keyword>
<dbReference type="SUPFAM" id="SSF52540">
    <property type="entry name" value="P-loop containing nucleoside triphosphate hydrolases"/>
    <property type="match status" value="1"/>
</dbReference>
<dbReference type="Gene3D" id="3.40.50.300">
    <property type="entry name" value="P-loop containing nucleotide triphosphate hydrolases"/>
    <property type="match status" value="1"/>
</dbReference>
<dbReference type="InterPro" id="IPR014018">
    <property type="entry name" value="SecA_motor_DEAD"/>
</dbReference>
<keyword evidence="6" id="KW-0547">Nucleotide-binding</keyword>
<dbReference type="SMART" id="SM00957">
    <property type="entry name" value="SecA_DEAD"/>
    <property type="match status" value="1"/>
</dbReference>
<dbReference type="GO" id="GO:0017038">
    <property type="term" value="P:protein import"/>
    <property type="evidence" value="ECO:0007669"/>
    <property type="project" value="InterPro"/>
</dbReference>
<protein>
    <submittedName>
        <fullName evidence="6">Protein export cytoplasm protein SecA ATPase RNA helicase (TC 3.A.5.1.1)</fullName>
    </submittedName>
</protein>
<dbReference type="EMBL" id="CACVAR010000297">
    <property type="protein sequence ID" value="CAA6819035.1"/>
    <property type="molecule type" value="Genomic_DNA"/>
</dbReference>
<dbReference type="InterPro" id="IPR027417">
    <property type="entry name" value="P-loop_NTPase"/>
</dbReference>
<dbReference type="PANTHER" id="PTHR30612">
    <property type="entry name" value="SECA INNER MEMBRANE COMPONENT OF SEC PROTEIN SECRETION SYSTEM"/>
    <property type="match status" value="1"/>
</dbReference>
<evidence type="ECO:0000259" key="4">
    <source>
        <dbReference type="PROSITE" id="PS51192"/>
    </source>
</evidence>
<evidence type="ECO:0000313" key="6">
    <source>
        <dbReference type="EMBL" id="CAA6819035.1"/>
    </source>
</evidence>
<keyword evidence="3" id="KW-0811">Translocation</keyword>
<gene>
    <name evidence="6" type="ORF">HELGO_WM51055</name>
</gene>
<dbReference type="GO" id="GO:0005829">
    <property type="term" value="C:cytosol"/>
    <property type="evidence" value="ECO:0007669"/>
    <property type="project" value="TreeGrafter"/>
</dbReference>
<dbReference type="Pfam" id="PF07517">
    <property type="entry name" value="SecA_DEAD"/>
    <property type="match status" value="1"/>
</dbReference>
<dbReference type="GO" id="GO:0005886">
    <property type="term" value="C:plasma membrane"/>
    <property type="evidence" value="ECO:0007669"/>
    <property type="project" value="TreeGrafter"/>
</dbReference>
<keyword evidence="2" id="KW-0813">Transport</keyword>
<keyword evidence="1" id="KW-1003">Cell membrane</keyword>
<reference evidence="6" key="1">
    <citation type="submission" date="2020-01" db="EMBL/GenBank/DDBJ databases">
        <authorList>
            <person name="Meier V. D."/>
            <person name="Meier V D."/>
        </authorList>
    </citation>
    <scope>NUCLEOTIDE SEQUENCE</scope>
    <source>
        <strain evidence="6">HLG_WM_MAG_03</strain>
    </source>
</reference>
<dbReference type="GO" id="GO:0005524">
    <property type="term" value="F:ATP binding"/>
    <property type="evidence" value="ECO:0007669"/>
    <property type="project" value="InterPro"/>
</dbReference>
<dbReference type="GO" id="GO:0043952">
    <property type="term" value="P:protein transport by the Sec complex"/>
    <property type="evidence" value="ECO:0007669"/>
    <property type="project" value="TreeGrafter"/>
</dbReference>
<evidence type="ECO:0000256" key="1">
    <source>
        <dbReference type="ARBA" id="ARBA00022475"/>
    </source>
</evidence>
<evidence type="ECO:0000259" key="5">
    <source>
        <dbReference type="PROSITE" id="PS51196"/>
    </source>
</evidence>
<dbReference type="PROSITE" id="PS51196">
    <property type="entry name" value="SECA_MOTOR_DEAD"/>
    <property type="match status" value="1"/>
</dbReference>
<organism evidence="6">
    <name type="scientific">uncultured Sulfurovum sp</name>
    <dbReference type="NCBI Taxonomy" id="269237"/>
    <lineage>
        <taxon>Bacteria</taxon>
        <taxon>Pseudomonadati</taxon>
        <taxon>Campylobacterota</taxon>
        <taxon>Epsilonproteobacteria</taxon>
        <taxon>Campylobacterales</taxon>
        <taxon>Sulfurovaceae</taxon>
        <taxon>Sulfurovum</taxon>
        <taxon>environmental samples</taxon>
    </lineage>
</organism>
<evidence type="ECO:0000256" key="3">
    <source>
        <dbReference type="ARBA" id="ARBA00023010"/>
    </source>
</evidence>
<dbReference type="PANTHER" id="PTHR30612:SF0">
    <property type="entry name" value="CHLOROPLAST PROTEIN-TRANSPORTING ATPASE"/>
    <property type="match status" value="1"/>
</dbReference>
<dbReference type="CDD" id="cd17928">
    <property type="entry name" value="DEXDc_SecA"/>
    <property type="match status" value="1"/>
</dbReference>
<dbReference type="GO" id="GO:0006886">
    <property type="term" value="P:intracellular protein transport"/>
    <property type="evidence" value="ECO:0007669"/>
    <property type="project" value="InterPro"/>
</dbReference>
<dbReference type="GO" id="GO:0031522">
    <property type="term" value="C:cell envelope Sec protein transport complex"/>
    <property type="evidence" value="ECO:0007669"/>
    <property type="project" value="TreeGrafter"/>
</dbReference>
<sequence>MLFGSKNDKIVKGYLKRAQKINKLEDQYKQLSDDELKNAFTELKNAVQANEKTLDDVLNDSFAITREASTRVLGMRHHDVQLVGGMVLHNNSIAEMKTGEGKTLVATLSVVLNAMVGKGVHIVTVNDYLASRDSEEMGKLYNFLGYSVGCLTDEIHDEVLKKEQYDCDITYGTNNEYGFDYLRDNMKTRAEEKVQREHHYAIVDEVDSILIDEARTPLIISGPVQRDTVHYVQANKIALQMEKGAKAD</sequence>
<keyword evidence="2" id="KW-0653">Protein transport</keyword>
<proteinExistence type="predicted"/>
<dbReference type="GO" id="GO:0006605">
    <property type="term" value="P:protein targeting"/>
    <property type="evidence" value="ECO:0007669"/>
    <property type="project" value="InterPro"/>
</dbReference>
<dbReference type="InterPro" id="IPR000185">
    <property type="entry name" value="SecA"/>
</dbReference>
<dbReference type="InterPro" id="IPR011115">
    <property type="entry name" value="SecA_DEAD"/>
</dbReference>
<dbReference type="InterPro" id="IPR014001">
    <property type="entry name" value="Helicase_ATP-bd"/>
</dbReference>
<keyword evidence="6" id="KW-0378">Hydrolase</keyword>
<evidence type="ECO:0000256" key="2">
    <source>
        <dbReference type="ARBA" id="ARBA00022927"/>
    </source>
</evidence>
<feature type="non-terminal residue" evidence="6">
    <location>
        <position position="248"/>
    </location>
</feature>
<dbReference type="AlphaFoldDB" id="A0A6S6TIA1"/>
<accession>A0A6S6TIA1</accession>